<gene>
    <name evidence="3" type="ORF">GJA_3697</name>
</gene>
<evidence type="ECO:0000256" key="1">
    <source>
        <dbReference type="ARBA" id="ARBA00008791"/>
    </source>
</evidence>
<name>W0VAL3_9BURK</name>
<organism evidence="3 4">
    <name type="scientific">Janthinobacterium agaricidamnosum NBRC 102515 = DSM 9628</name>
    <dbReference type="NCBI Taxonomy" id="1349767"/>
    <lineage>
        <taxon>Bacteria</taxon>
        <taxon>Pseudomonadati</taxon>
        <taxon>Pseudomonadota</taxon>
        <taxon>Betaproteobacteria</taxon>
        <taxon>Burkholderiales</taxon>
        <taxon>Oxalobacteraceae</taxon>
        <taxon>Janthinobacterium</taxon>
    </lineage>
</organism>
<dbReference type="PANTHER" id="PTHR46268">
    <property type="entry name" value="STRESS RESPONSE PROTEIN NHAX"/>
    <property type="match status" value="1"/>
</dbReference>
<feature type="domain" description="UspA" evidence="2">
    <location>
        <begin position="161"/>
        <end position="285"/>
    </location>
</feature>
<dbReference type="HOGENOM" id="CLU_049301_5_2_4"/>
<dbReference type="PATRIC" id="fig|1349767.4.peg.287"/>
<comment type="similarity">
    <text evidence="1">Belongs to the universal stress protein A family.</text>
</comment>
<evidence type="ECO:0000313" key="4">
    <source>
        <dbReference type="Proteomes" id="UP000027604"/>
    </source>
</evidence>
<dbReference type="Proteomes" id="UP000027604">
    <property type="component" value="Chromosome I"/>
</dbReference>
<dbReference type="KEGG" id="jag:GJA_3697"/>
<dbReference type="RefSeq" id="WP_038500213.1">
    <property type="nucleotide sequence ID" value="NZ_BCTH01000099.1"/>
</dbReference>
<evidence type="ECO:0000313" key="3">
    <source>
        <dbReference type="EMBL" id="CDG84312.1"/>
    </source>
</evidence>
<reference evidence="3 4" key="1">
    <citation type="journal article" date="2015" name="Genome Announc.">
        <title>Genome Sequence of Mushroom Soft-Rot Pathogen Janthinobacterium agaricidamnosum.</title>
        <authorList>
            <person name="Graupner K."/>
            <person name="Lackner G."/>
            <person name="Hertweck C."/>
        </authorList>
    </citation>
    <scope>NUCLEOTIDE SEQUENCE [LARGE SCALE GENOMIC DNA]</scope>
    <source>
        <strain evidence="4">NBRC 102515 / DSM 9628</strain>
    </source>
</reference>
<dbReference type="OrthoDB" id="9804721at2"/>
<dbReference type="PRINTS" id="PR01438">
    <property type="entry name" value="UNVRSLSTRESS"/>
</dbReference>
<protein>
    <submittedName>
        <fullName evidence="3">Universal stress family protein</fullName>
    </submittedName>
</protein>
<accession>W0VAL3</accession>
<dbReference type="Gene3D" id="3.40.50.12370">
    <property type="match status" value="1"/>
</dbReference>
<dbReference type="InterPro" id="IPR006015">
    <property type="entry name" value="Universal_stress_UspA"/>
</dbReference>
<evidence type="ECO:0000259" key="2">
    <source>
        <dbReference type="Pfam" id="PF00582"/>
    </source>
</evidence>
<dbReference type="eggNOG" id="COG0589">
    <property type="taxonomic scope" value="Bacteria"/>
</dbReference>
<dbReference type="SUPFAM" id="SSF52402">
    <property type="entry name" value="Adenine nucleotide alpha hydrolases-like"/>
    <property type="match status" value="2"/>
</dbReference>
<dbReference type="AlphaFoldDB" id="W0VAL3"/>
<keyword evidence="4" id="KW-1185">Reference proteome</keyword>
<dbReference type="InterPro" id="IPR006016">
    <property type="entry name" value="UspA"/>
</dbReference>
<dbReference type="STRING" id="1349767.GJA_3697"/>
<dbReference type="EMBL" id="HG322949">
    <property type="protein sequence ID" value="CDG84312.1"/>
    <property type="molecule type" value="Genomic_DNA"/>
</dbReference>
<dbReference type="PANTHER" id="PTHR46268:SF15">
    <property type="entry name" value="UNIVERSAL STRESS PROTEIN HP_0031"/>
    <property type="match status" value="1"/>
</dbReference>
<sequence length="287" mass="30534">MSYKNVLVHLDESERSLERSAIAAGIAHACGGHLLGVALTGVSRLLYQNGLGEGEDPNLELHLDLLRQRASRALAGFGERAAATGLLSFEQRVVDDEAGGGISSLARYADLVVIGQFNPQQPSRSVMSDFPGHVLLHAGRPVLIVPYAAPAADLAPVHAARNILVSWNASKEASRAVSAALPLLQRAGAVHVTVIDPQHHAHEHGEQPGADIVRYLQRHGVASRLTLHQVARRRGDVGDILLSLAADVAADVMVMGAYGHSRLRETILGGATHTVLQKMTIPVLMSH</sequence>
<feature type="domain" description="UspA" evidence="2">
    <location>
        <begin position="3"/>
        <end position="146"/>
    </location>
</feature>
<dbReference type="Pfam" id="PF00582">
    <property type="entry name" value="Usp"/>
    <property type="match status" value="2"/>
</dbReference>
<dbReference type="CDD" id="cd00293">
    <property type="entry name" value="USP-like"/>
    <property type="match status" value="1"/>
</dbReference>
<proteinExistence type="inferred from homology"/>